<keyword evidence="2" id="KW-1185">Reference proteome</keyword>
<name>A0ACC8EQ88_9PEZI</name>
<dbReference type="EMBL" id="KV748244">
    <property type="protein sequence ID" value="OCK88339.1"/>
    <property type="molecule type" value="Genomic_DNA"/>
</dbReference>
<accession>A0ACC8EQ88</accession>
<organism evidence="1 2">
    <name type="scientific">Cenococcum geophilum 1.58</name>
    <dbReference type="NCBI Taxonomy" id="794803"/>
    <lineage>
        <taxon>Eukaryota</taxon>
        <taxon>Fungi</taxon>
        <taxon>Dikarya</taxon>
        <taxon>Ascomycota</taxon>
        <taxon>Pezizomycotina</taxon>
        <taxon>Dothideomycetes</taxon>
        <taxon>Pleosporomycetidae</taxon>
        <taxon>Gloniales</taxon>
        <taxon>Gloniaceae</taxon>
        <taxon>Cenococcum</taxon>
    </lineage>
</organism>
<evidence type="ECO:0000313" key="1">
    <source>
        <dbReference type="EMBL" id="OCK88339.1"/>
    </source>
</evidence>
<gene>
    <name evidence="1" type="ORF">K441DRAFT_690675</name>
</gene>
<protein>
    <submittedName>
        <fullName evidence="1">Uncharacterized protein</fullName>
    </submittedName>
</protein>
<dbReference type="Proteomes" id="UP000250078">
    <property type="component" value="Unassembled WGS sequence"/>
</dbReference>
<reference evidence="1 2" key="1">
    <citation type="journal article" date="2016" name="Nat. Commun.">
        <title>Ectomycorrhizal ecology is imprinted in the genome of the dominant symbiotic fungus Cenococcum geophilum.</title>
        <authorList>
            <consortium name="DOE Joint Genome Institute"/>
            <person name="Peter M."/>
            <person name="Kohler A."/>
            <person name="Ohm R.A."/>
            <person name="Kuo A."/>
            <person name="Krutzmann J."/>
            <person name="Morin E."/>
            <person name="Arend M."/>
            <person name="Barry K.W."/>
            <person name="Binder M."/>
            <person name="Choi C."/>
            <person name="Clum A."/>
            <person name="Copeland A."/>
            <person name="Grisel N."/>
            <person name="Haridas S."/>
            <person name="Kipfer T."/>
            <person name="LaButti K."/>
            <person name="Lindquist E."/>
            <person name="Lipzen A."/>
            <person name="Maire R."/>
            <person name="Meier B."/>
            <person name="Mihaltcheva S."/>
            <person name="Molinier V."/>
            <person name="Murat C."/>
            <person name="Poggeler S."/>
            <person name="Quandt C.A."/>
            <person name="Sperisen C."/>
            <person name="Tritt A."/>
            <person name="Tisserant E."/>
            <person name="Crous P.W."/>
            <person name="Henrissat B."/>
            <person name="Nehls U."/>
            <person name="Egli S."/>
            <person name="Spatafora J.W."/>
            <person name="Grigoriev I.V."/>
            <person name="Martin F.M."/>
        </authorList>
    </citation>
    <scope>NUCLEOTIDE SEQUENCE [LARGE SCALE GENOMIC DNA]</scope>
    <source>
        <strain evidence="1 2">1.58</strain>
    </source>
</reference>
<evidence type="ECO:0000313" key="2">
    <source>
        <dbReference type="Proteomes" id="UP000250078"/>
    </source>
</evidence>
<sequence length="199" mass="22032">MPKRILNSHGENVQSPIYLSHMRFLRSKKGSQLAVLPEYHLTSCVPEHPDFIASYAESVACLPVTKPAQDLNIHIVPGTIVELSNRYQASNPLVTELRNVAYFIAAPAGDILSTCQKKNLWYLGITKISPKVLALNLKSEVAFLDSVTVARAYENTHVAMPIMGCLGKLGVEKGDMITSEVDLDMLRVAEEHYKVRADL</sequence>
<proteinExistence type="predicted"/>